<dbReference type="AlphaFoldDB" id="A0A067LDC6"/>
<organism evidence="1 2">
    <name type="scientific">Jatropha curcas</name>
    <name type="common">Barbados nut</name>
    <dbReference type="NCBI Taxonomy" id="180498"/>
    <lineage>
        <taxon>Eukaryota</taxon>
        <taxon>Viridiplantae</taxon>
        <taxon>Streptophyta</taxon>
        <taxon>Embryophyta</taxon>
        <taxon>Tracheophyta</taxon>
        <taxon>Spermatophyta</taxon>
        <taxon>Magnoliopsida</taxon>
        <taxon>eudicotyledons</taxon>
        <taxon>Gunneridae</taxon>
        <taxon>Pentapetalae</taxon>
        <taxon>rosids</taxon>
        <taxon>fabids</taxon>
        <taxon>Malpighiales</taxon>
        <taxon>Euphorbiaceae</taxon>
        <taxon>Crotonoideae</taxon>
        <taxon>Jatropheae</taxon>
        <taxon>Jatropha</taxon>
    </lineage>
</organism>
<evidence type="ECO:0000313" key="1">
    <source>
        <dbReference type="EMBL" id="KDP42094.1"/>
    </source>
</evidence>
<keyword evidence="2" id="KW-1185">Reference proteome</keyword>
<name>A0A067LDC6_JATCU</name>
<dbReference type="EMBL" id="KK914312">
    <property type="protein sequence ID" value="KDP42094.1"/>
    <property type="molecule type" value="Genomic_DNA"/>
</dbReference>
<reference evidence="1 2" key="1">
    <citation type="journal article" date="2014" name="PLoS ONE">
        <title>Global Analysis of Gene Expression Profiles in Physic Nut (Jatropha curcas L.) Seedlings Exposed to Salt Stress.</title>
        <authorList>
            <person name="Zhang L."/>
            <person name="Zhang C."/>
            <person name="Wu P."/>
            <person name="Chen Y."/>
            <person name="Li M."/>
            <person name="Jiang H."/>
            <person name="Wu G."/>
        </authorList>
    </citation>
    <scope>NUCLEOTIDE SEQUENCE [LARGE SCALE GENOMIC DNA]</scope>
    <source>
        <strain evidence="2">cv. GZQX0401</strain>
        <tissue evidence="1">Young leaves</tissue>
    </source>
</reference>
<accession>A0A067LDC6</accession>
<dbReference type="Proteomes" id="UP000027138">
    <property type="component" value="Unassembled WGS sequence"/>
</dbReference>
<sequence>MVRAYHVSAPRNKTVQACDPKQTISWSIWAVTGAPCVHLIKYDMNDMAKPQGGLLLEMEKKERTEKQCERTGLA</sequence>
<protein>
    <submittedName>
        <fullName evidence="1">Uncharacterized protein</fullName>
    </submittedName>
</protein>
<evidence type="ECO:0000313" key="2">
    <source>
        <dbReference type="Proteomes" id="UP000027138"/>
    </source>
</evidence>
<gene>
    <name evidence="1" type="ORF">JCGZ_01882</name>
</gene>
<proteinExistence type="predicted"/>